<feature type="region of interest" description="Disordered" evidence="1">
    <location>
        <begin position="1"/>
        <end position="27"/>
    </location>
</feature>
<organism evidence="2">
    <name type="scientific">Rhizophora mucronata</name>
    <name type="common">Asiatic mangrove</name>
    <dbReference type="NCBI Taxonomy" id="61149"/>
    <lineage>
        <taxon>Eukaryota</taxon>
        <taxon>Viridiplantae</taxon>
        <taxon>Streptophyta</taxon>
        <taxon>Embryophyta</taxon>
        <taxon>Tracheophyta</taxon>
        <taxon>Spermatophyta</taxon>
        <taxon>Magnoliopsida</taxon>
        <taxon>eudicotyledons</taxon>
        <taxon>Gunneridae</taxon>
        <taxon>Pentapetalae</taxon>
        <taxon>rosids</taxon>
        <taxon>fabids</taxon>
        <taxon>Malpighiales</taxon>
        <taxon>Rhizophoraceae</taxon>
        <taxon>Rhizophora</taxon>
    </lineage>
</organism>
<accession>A0A2P2JRQ3</accession>
<proteinExistence type="predicted"/>
<evidence type="ECO:0000313" key="2">
    <source>
        <dbReference type="EMBL" id="MBW96131.1"/>
    </source>
</evidence>
<sequence>MESETASSVEEHNGGLGGGSATPVAGTRGKHRIHAELKRVEQEIKFLEVSCVFKFLAFLLFDSLGAPAF</sequence>
<reference evidence="2" key="1">
    <citation type="submission" date="2018-02" db="EMBL/GenBank/DDBJ databases">
        <title>Rhizophora mucronata_Transcriptome.</title>
        <authorList>
            <person name="Meera S.P."/>
            <person name="Sreeshan A."/>
            <person name="Augustine A."/>
        </authorList>
    </citation>
    <scope>NUCLEOTIDE SEQUENCE</scope>
    <source>
        <tissue evidence="2">Leaf</tissue>
    </source>
</reference>
<dbReference type="AlphaFoldDB" id="A0A2P2JRQ3"/>
<name>A0A2P2JRQ3_RHIMU</name>
<dbReference type="EMBL" id="GGEC01015648">
    <property type="protein sequence ID" value="MBW96131.1"/>
    <property type="molecule type" value="Transcribed_RNA"/>
</dbReference>
<evidence type="ECO:0000256" key="1">
    <source>
        <dbReference type="SAM" id="MobiDB-lite"/>
    </source>
</evidence>
<protein>
    <submittedName>
        <fullName evidence="2">Guanine nucleotide-binding protein subunit gamma 1</fullName>
    </submittedName>
</protein>